<evidence type="ECO:0000313" key="3">
    <source>
        <dbReference type="EMBL" id="EKX73674.1"/>
    </source>
</evidence>
<comment type="caution">
    <text evidence="3">The sequence shown here is derived from an EMBL/GenBank/DDBJ whole genome shotgun (WGS) entry which is preliminary data.</text>
</comment>
<name>L1LEG4_THEEQ</name>
<dbReference type="InterPro" id="IPR007480">
    <property type="entry name" value="DUF529"/>
</dbReference>
<feature type="compositionally biased region" description="Basic and acidic residues" evidence="1">
    <location>
        <begin position="76"/>
        <end position="85"/>
    </location>
</feature>
<dbReference type="RefSeq" id="XP_004833126.1">
    <property type="nucleotide sequence ID" value="XM_004833069.1"/>
</dbReference>
<protein>
    <submittedName>
        <fullName evidence="3">Signal peptide containing protein</fullName>
    </submittedName>
</protein>
<proteinExistence type="predicted"/>
<dbReference type="GeneID" id="15806597"/>
<dbReference type="AlphaFoldDB" id="L1LEG4"/>
<feature type="chain" id="PRO_5003953178" evidence="2">
    <location>
        <begin position="19"/>
        <end position="380"/>
    </location>
</feature>
<feature type="compositionally biased region" description="Basic and acidic residues" evidence="1">
    <location>
        <begin position="97"/>
        <end position="111"/>
    </location>
</feature>
<dbReference type="Proteomes" id="UP000031512">
    <property type="component" value="Unassembled WGS sequence"/>
</dbReference>
<keyword evidence="4" id="KW-1185">Reference proteome</keyword>
<accession>L1LEG4</accession>
<dbReference type="VEuPathDB" id="PiroplasmaDB:BEWA_037100"/>
<gene>
    <name evidence="3" type="ORF">BEWA_037100</name>
</gene>
<keyword evidence="2" id="KW-0732">Signal</keyword>
<dbReference type="OrthoDB" id="360301at2759"/>
<organism evidence="3 4">
    <name type="scientific">Theileria equi strain WA</name>
    <dbReference type="NCBI Taxonomy" id="1537102"/>
    <lineage>
        <taxon>Eukaryota</taxon>
        <taxon>Sar</taxon>
        <taxon>Alveolata</taxon>
        <taxon>Apicomplexa</taxon>
        <taxon>Aconoidasida</taxon>
        <taxon>Piroplasmida</taxon>
        <taxon>Theileriidae</taxon>
        <taxon>Theileria</taxon>
    </lineage>
</organism>
<dbReference type="KEGG" id="beq:BEWA_037100"/>
<reference evidence="3 4" key="1">
    <citation type="journal article" date="2012" name="BMC Genomics">
        <title>Comparative genomic analysis and phylogenetic position of Theileria equi.</title>
        <authorList>
            <person name="Kappmeyer L.S."/>
            <person name="Thiagarajan M."/>
            <person name="Herndon D.R."/>
            <person name="Ramsay J.D."/>
            <person name="Caler E."/>
            <person name="Djikeng A."/>
            <person name="Gillespie J.J."/>
            <person name="Lau A.O."/>
            <person name="Roalson E.H."/>
            <person name="Silva J.C."/>
            <person name="Silva M.G."/>
            <person name="Suarez C.E."/>
            <person name="Ueti M.W."/>
            <person name="Nene V.M."/>
            <person name="Mealey R.H."/>
            <person name="Knowles D.P."/>
            <person name="Brayton K.A."/>
        </authorList>
    </citation>
    <scope>NUCLEOTIDE SEQUENCE [LARGE SCALE GENOMIC DNA]</scope>
    <source>
        <strain evidence="3 4">WA</strain>
    </source>
</reference>
<dbReference type="Pfam" id="PF04385">
    <property type="entry name" value="FAINT"/>
    <property type="match status" value="1"/>
</dbReference>
<feature type="region of interest" description="Disordered" evidence="1">
    <location>
        <begin position="18"/>
        <end position="114"/>
    </location>
</feature>
<evidence type="ECO:0000256" key="1">
    <source>
        <dbReference type="SAM" id="MobiDB-lite"/>
    </source>
</evidence>
<feature type="signal peptide" evidence="2">
    <location>
        <begin position="1"/>
        <end position="18"/>
    </location>
</feature>
<sequence>MRILAVLLTVSLVGVCHGKGGNKKPPTQPATPTVQQGDAPVKTVCRQNPPKAPTQPGSVPEVRQEQKSATNLQGSVKKEQDEAKEQQPAAKPVTLSERAKKVDTKSFDVRESSSNGVPLLTCTPKSDVVVTELKYGDETIWNNSRGSCLSALIHFKGEKPYVVTVQYRENEEEHVIFLHYNGEKWENNKREHERKLNILRGVPPSEESSVTESAEQSLLTTWSNGDPTLLNLALRNAASTEWYLEKINENWNDVGGRVFEEGLRILKRELKHAIPITLDLANPNKSQISVQTGNYSGVEYKGYTPKRGHYFSSFSNDGSPIWTISRGERCFLAQSFTQGNFTLFTLVSDFGHKYFEKLDGKWREVTLGDFLNKLNEMRKS</sequence>
<evidence type="ECO:0000313" key="4">
    <source>
        <dbReference type="Proteomes" id="UP000031512"/>
    </source>
</evidence>
<evidence type="ECO:0000256" key="2">
    <source>
        <dbReference type="SAM" id="SignalP"/>
    </source>
</evidence>
<dbReference type="EMBL" id="ACOU01000002">
    <property type="protein sequence ID" value="EKX73674.1"/>
    <property type="molecule type" value="Genomic_DNA"/>
</dbReference>